<organism evidence="1 2">
    <name type="scientific">Curvularia kusanoi</name>
    <name type="common">Cochliobolus kusanoi</name>
    <dbReference type="NCBI Taxonomy" id="90978"/>
    <lineage>
        <taxon>Eukaryota</taxon>
        <taxon>Fungi</taxon>
        <taxon>Dikarya</taxon>
        <taxon>Ascomycota</taxon>
        <taxon>Pezizomycotina</taxon>
        <taxon>Dothideomycetes</taxon>
        <taxon>Pleosporomycetidae</taxon>
        <taxon>Pleosporales</taxon>
        <taxon>Pleosporineae</taxon>
        <taxon>Pleosporaceae</taxon>
        <taxon>Curvularia</taxon>
    </lineage>
</organism>
<dbReference type="AlphaFoldDB" id="A0A9P4T774"/>
<protein>
    <submittedName>
        <fullName evidence="1">Uncharacterized protein</fullName>
    </submittedName>
</protein>
<accession>A0A9P4T774</accession>
<dbReference type="Proteomes" id="UP000801428">
    <property type="component" value="Unassembled WGS sequence"/>
</dbReference>
<dbReference type="EMBL" id="SWKU01000030">
    <property type="protein sequence ID" value="KAF2995846.1"/>
    <property type="molecule type" value="Genomic_DNA"/>
</dbReference>
<gene>
    <name evidence="1" type="ORF">E8E13_002982</name>
</gene>
<sequence length="116" mass="12769">MGRGDIDNTCSKCHWFGGQKCYCMLAKDTSYNDQIWSVMIDRGKYHNYTILAAKGRKEVNSKNGVTPEPMPANKIKADWQGETEKVLLSKPDMLLTSGSSFSAVLGEGTSPAWCNG</sequence>
<name>A0A9P4T774_CURKU</name>
<comment type="caution">
    <text evidence="1">The sequence shown here is derived from an EMBL/GenBank/DDBJ whole genome shotgun (WGS) entry which is preliminary data.</text>
</comment>
<evidence type="ECO:0000313" key="1">
    <source>
        <dbReference type="EMBL" id="KAF2995846.1"/>
    </source>
</evidence>
<dbReference type="OrthoDB" id="3943685at2759"/>
<evidence type="ECO:0000313" key="2">
    <source>
        <dbReference type="Proteomes" id="UP000801428"/>
    </source>
</evidence>
<proteinExistence type="predicted"/>
<keyword evidence="2" id="KW-1185">Reference proteome</keyword>
<reference evidence="1" key="1">
    <citation type="submission" date="2019-04" db="EMBL/GenBank/DDBJ databases">
        <title>Sequencing of skin fungus with MAO and IRED activity.</title>
        <authorList>
            <person name="Marsaioli A.J."/>
            <person name="Bonatto J.M.C."/>
            <person name="Reis Junior O."/>
        </authorList>
    </citation>
    <scope>NUCLEOTIDE SEQUENCE</scope>
    <source>
        <strain evidence="1">30M1</strain>
    </source>
</reference>